<dbReference type="RefSeq" id="WP_196197029.1">
    <property type="nucleotide sequence ID" value="NZ_JADPRT010000013.1"/>
</dbReference>
<proteinExistence type="predicted"/>
<gene>
    <name evidence="3" type="ORF">I2501_28000</name>
</gene>
<reference evidence="3" key="1">
    <citation type="submission" date="2020-11" db="EMBL/GenBank/DDBJ databases">
        <title>Isolation and identification of active actinomycetes.</title>
        <authorList>
            <person name="Yu B."/>
        </authorList>
    </citation>
    <scope>NUCLEOTIDE SEQUENCE</scope>
    <source>
        <strain evidence="3">NEAU-YB345</strain>
    </source>
</reference>
<accession>A0A931BCV1</accession>
<evidence type="ECO:0000259" key="2">
    <source>
        <dbReference type="Pfam" id="PF13581"/>
    </source>
</evidence>
<sequence>MTGTALHALARTWVVVRDPSSVPLVRRRVVDQLTAWQIEMPTELTDDIRLVVSELVTNAVRYDTSDTPTLTTQVVVAPDRSELYFEVQDGTPPDLPTPRPARWGPEDELTVGGRGLLLVAARAKRWNIEPTEGGKRVWATFALPTTPNIPQRVRDTVRAHVRRAAPRIRIHALPTK</sequence>
<keyword evidence="3" id="KW-0547">Nucleotide-binding</keyword>
<evidence type="ECO:0000256" key="1">
    <source>
        <dbReference type="ARBA" id="ARBA00022527"/>
    </source>
</evidence>
<keyword evidence="4" id="KW-1185">Reference proteome</keyword>
<evidence type="ECO:0000313" key="3">
    <source>
        <dbReference type="EMBL" id="MBF9071873.1"/>
    </source>
</evidence>
<dbReference type="InterPro" id="IPR003594">
    <property type="entry name" value="HATPase_dom"/>
</dbReference>
<dbReference type="EMBL" id="JADPRT010000013">
    <property type="protein sequence ID" value="MBF9071873.1"/>
    <property type="molecule type" value="Genomic_DNA"/>
</dbReference>
<dbReference type="SUPFAM" id="SSF55874">
    <property type="entry name" value="ATPase domain of HSP90 chaperone/DNA topoisomerase II/histidine kinase"/>
    <property type="match status" value="1"/>
</dbReference>
<dbReference type="PANTHER" id="PTHR35526">
    <property type="entry name" value="ANTI-SIGMA-F FACTOR RSBW-RELATED"/>
    <property type="match status" value="1"/>
</dbReference>
<evidence type="ECO:0000313" key="4">
    <source>
        <dbReference type="Proteomes" id="UP000657385"/>
    </source>
</evidence>
<comment type="caution">
    <text evidence="3">The sequence shown here is derived from an EMBL/GenBank/DDBJ whole genome shotgun (WGS) entry which is preliminary data.</text>
</comment>
<name>A0A931BCV1_9ACTN</name>
<dbReference type="InterPro" id="IPR036890">
    <property type="entry name" value="HATPase_C_sf"/>
</dbReference>
<dbReference type="Gene3D" id="3.30.565.10">
    <property type="entry name" value="Histidine kinase-like ATPase, C-terminal domain"/>
    <property type="match status" value="1"/>
</dbReference>
<dbReference type="PANTHER" id="PTHR35526:SF3">
    <property type="entry name" value="ANTI-SIGMA-F FACTOR RSBW"/>
    <property type="match status" value="1"/>
</dbReference>
<keyword evidence="1" id="KW-0418">Kinase</keyword>
<keyword evidence="1" id="KW-0723">Serine/threonine-protein kinase</keyword>
<dbReference type="Proteomes" id="UP000657385">
    <property type="component" value="Unassembled WGS sequence"/>
</dbReference>
<keyword evidence="3" id="KW-0067">ATP-binding</keyword>
<dbReference type="InterPro" id="IPR050267">
    <property type="entry name" value="Anti-sigma-factor_SerPK"/>
</dbReference>
<dbReference type="AlphaFoldDB" id="A0A931BCV1"/>
<protein>
    <submittedName>
        <fullName evidence="3">ATP-binding protein</fullName>
    </submittedName>
</protein>
<dbReference type="CDD" id="cd16936">
    <property type="entry name" value="HATPase_RsbW-like"/>
    <property type="match status" value="1"/>
</dbReference>
<dbReference type="GO" id="GO:0005524">
    <property type="term" value="F:ATP binding"/>
    <property type="evidence" value="ECO:0007669"/>
    <property type="project" value="UniProtKB-KW"/>
</dbReference>
<dbReference type="GO" id="GO:0004674">
    <property type="term" value="F:protein serine/threonine kinase activity"/>
    <property type="evidence" value="ECO:0007669"/>
    <property type="project" value="UniProtKB-KW"/>
</dbReference>
<dbReference type="Pfam" id="PF13581">
    <property type="entry name" value="HATPase_c_2"/>
    <property type="match status" value="1"/>
</dbReference>
<keyword evidence="1" id="KW-0808">Transferase</keyword>
<organism evidence="3 4">
    <name type="scientific">Streptacidiphilus fuscans</name>
    <dbReference type="NCBI Taxonomy" id="2789292"/>
    <lineage>
        <taxon>Bacteria</taxon>
        <taxon>Bacillati</taxon>
        <taxon>Actinomycetota</taxon>
        <taxon>Actinomycetes</taxon>
        <taxon>Kitasatosporales</taxon>
        <taxon>Streptomycetaceae</taxon>
        <taxon>Streptacidiphilus</taxon>
    </lineage>
</organism>
<feature type="domain" description="Histidine kinase/HSP90-like ATPase" evidence="2">
    <location>
        <begin position="19"/>
        <end position="140"/>
    </location>
</feature>